<dbReference type="SMART" id="SM00255">
    <property type="entry name" value="TIR"/>
    <property type="match status" value="1"/>
</dbReference>
<organism evidence="2 3">
    <name type="scientific">Lentzea indica</name>
    <dbReference type="NCBI Taxonomy" id="2604800"/>
    <lineage>
        <taxon>Bacteria</taxon>
        <taxon>Bacillati</taxon>
        <taxon>Actinomycetota</taxon>
        <taxon>Actinomycetes</taxon>
        <taxon>Pseudonocardiales</taxon>
        <taxon>Pseudonocardiaceae</taxon>
        <taxon>Lentzea</taxon>
    </lineage>
</organism>
<dbReference type="InterPro" id="IPR035897">
    <property type="entry name" value="Toll_tir_struct_dom_sf"/>
</dbReference>
<dbReference type="InterPro" id="IPR000157">
    <property type="entry name" value="TIR_dom"/>
</dbReference>
<dbReference type="Gene3D" id="3.40.50.10140">
    <property type="entry name" value="Toll/interleukin-1 receptor homology (TIR) domain"/>
    <property type="match status" value="1"/>
</dbReference>
<protein>
    <submittedName>
        <fullName evidence="2">TIR domain-containing protein</fullName>
    </submittedName>
</protein>
<sequence>MEQNGGVPDYYEFDVAPSFAGEDRAVVLPIVRRLRELGVRVFYDEDHTAKLWGVNLVDQLPEIYGNRVRYVLLFASKHYVAKKWTKIERQAAQARALEQAEEYVLPIRLDDTEVPGMSSTVAYLDLRRHSVDVISQAVVEKLAQHRSAFTAQTPITQEAVAALVSEKPRGWEYLLYAGVVLQGLRKLESKYWEHFLRYAPRNGAVEHGTGISLIRDRNVLLSEIIKVAVETFTAEAQLAAFGAPGIPNDPEQVIHLGHLFVRIFDEILEWARTIHATSYGNEHARTASRIQARFADRQLRAMHKVAEDLSERADTLVERVTAGEEINTHAEQIHLKRMEIGMTVPLVFEVDPALEEDFKAALARLSR</sequence>
<keyword evidence="3" id="KW-1185">Reference proteome</keyword>
<comment type="caution">
    <text evidence="2">The sequence shown here is derived from an EMBL/GenBank/DDBJ whole genome shotgun (WGS) entry which is preliminary data.</text>
</comment>
<dbReference type="Proteomes" id="UP001515943">
    <property type="component" value="Unassembled WGS sequence"/>
</dbReference>
<feature type="domain" description="TIR" evidence="1">
    <location>
        <begin position="12"/>
        <end position="181"/>
    </location>
</feature>
<proteinExistence type="predicted"/>
<gene>
    <name evidence="2" type="ORF">FXN61_31185</name>
</gene>
<dbReference type="SUPFAM" id="SSF52200">
    <property type="entry name" value="Toll/Interleukin receptor TIR domain"/>
    <property type="match status" value="1"/>
</dbReference>
<evidence type="ECO:0000313" key="2">
    <source>
        <dbReference type="EMBL" id="NKE61008.1"/>
    </source>
</evidence>
<dbReference type="Pfam" id="PF13676">
    <property type="entry name" value="TIR_2"/>
    <property type="match status" value="1"/>
</dbReference>
<reference evidence="2 3" key="1">
    <citation type="submission" date="2019-08" db="EMBL/GenBank/DDBJ databases">
        <title>Lentzea from Indian Himalayas.</title>
        <authorList>
            <person name="Mandal S."/>
            <person name="Mallick Gupta A."/>
            <person name="Maiti P.K."/>
            <person name="Sarkar J."/>
            <person name="Mandal S."/>
        </authorList>
    </citation>
    <scope>NUCLEOTIDE SEQUENCE [LARGE SCALE GENOMIC DNA]</scope>
    <source>
        <strain evidence="2 3">PSKA42</strain>
    </source>
</reference>
<dbReference type="EMBL" id="VSRL01000148">
    <property type="protein sequence ID" value="NKE61008.1"/>
    <property type="molecule type" value="Genomic_DNA"/>
</dbReference>
<evidence type="ECO:0000259" key="1">
    <source>
        <dbReference type="SMART" id="SM00255"/>
    </source>
</evidence>
<accession>A0ABX1FPS2</accession>
<evidence type="ECO:0000313" key="3">
    <source>
        <dbReference type="Proteomes" id="UP001515943"/>
    </source>
</evidence>
<name>A0ABX1FPS2_9PSEU</name>